<reference evidence="2" key="1">
    <citation type="journal article" date="2023" name="Mol. Phylogenet. Evol.">
        <title>Genome-scale phylogeny and comparative genomics of the fungal order Sordariales.</title>
        <authorList>
            <person name="Hensen N."/>
            <person name="Bonometti L."/>
            <person name="Westerberg I."/>
            <person name="Brannstrom I.O."/>
            <person name="Guillou S."/>
            <person name="Cros-Aarteil S."/>
            <person name="Calhoun S."/>
            <person name="Haridas S."/>
            <person name="Kuo A."/>
            <person name="Mondo S."/>
            <person name="Pangilinan J."/>
            <person name="Riley R."/>
            <person name="LaButti K."/>
            <person name="Andreopoulos B."/>
            <person name="Lipzen A."/>
            <person name="Chen C."/>
            <person name="Yan M."/>
            <person name="Daum C."/>
            <person name="Ng V."/>
            <person name="Clum A."/>
            <person name="Steindorff A."/>
            <person name="Ohm R.A."/>
            <person name="Martin F."/>
            <person name="Silar P."/>
            <person name="Natvig D.O."/>
            <person name="Lalanne C."/>
            <person name="Gautier V."/>
            <person name="Ament-Velasquez S.L."/>
            <person name="Kruys A."/>
            <person name="Hutchinson M.I."/>
            <person name="Powell A.J."/>
            <person name="Barry K."/>
            <person name="Miller A.N."/>
            <person name="Grigoriev I.V."/>
            <person name="Debuchy R."/>
            <person name="Gladieux P."/>
            <person name="Hiltunen Thoren M."/>
            <person name="Johannesson H."/>
        </authorList>
    </citation>
    <scope>NUCLEOTIDE SEQUENCE</scope>
    <source>
        <strain evidence="2">CBS 892.96</strain>
    </source>
</reference>
<feature type="region of interest" description="Disordered" evidence="1">
    <location>
        <begin position="1"/>
        <end position="41"/>
    </location>
</feature>
<sequence length="250" mass="28138">MSPTPRPSPPGMPQDHQESQQISDSASRQSLESTSSDHDLDDLDCLAPSLQAVSNMLCQWLSCVFSGVETQQGAHDNLEARHTQGASELGEAEEWPVIHINEDEDDEDYWLQDSDDEPGWIPMNNMATPEGSSEYWNWKLGRLCMKNNEPNDAKEELSGVIEERFQSTPLQTVVSPHPVVTRLQNNEQEDWGLPALFRGQPSPPALSGEVPLTPALPSITVARPRTFSSARTSSRYREWFIAWRMRNRPI</sequence>
<comment type="caution">
    <text evidence="2">The sequence shown here is derived from an EMBL/GenBank/DDBJ whole genome shotgun (WGS) entry which is preliminary data.</text>
</comment>
<evidence type="ECO:0000313" key="3">
    <source>
        <dbReference type="Proteomes" id="UP001302321"/>
    </source>
</evidence>
<feature type="compositionally biased region" description="Pro residues" evidence="1">
    <location>
        <begin position="1"/>
        <end position="12"/>
    </location>
</feature>
<name>A0AAN6WFK4_9PEZI</name>
<keyword evidence="3" id="KW-1185">Reference proteome</keyword>
<dbReference type="AlphaFoldDB" id="A0AAN6WFK4"/>
<organism evidence="2 3">
    <name type="scientific">Triangularia setosa</name>
    <dbReference type="NCBI Taxonomy" id="2587417"/>
    <lineage>
        <taxon>Eukaryota</taxon>
        <taxon>Fungi</taxon>
        <taxon>Dikarya</taxon>
        <taxon>Ascomycota</taxon>
        <taxon>Pezizomycotina</taxon>
        <taxon>Sordariomycetes</taxon>
        <taxon>Sordariomycetidae</taxon>
        <taxon>Sordariales</taxon>
        <taxon>Podosporaceae</taxon>
        <taxon>Triangularia</taxon>
    </lineage>
</organism>
<accession>A0AAN6WFK4</accession>
<protein>
    <submittedName>
        <fullName evidence="2">Uncharacterized protein</fullName>
    </submittedName>
</protein>
<feature type="compositionally biased region" description="Polar residues" evidence="1">
    <location>
        <begin position="19"/>
        <end position="29"/>
    </location>
</feature>
<dbReference type="EMBL" id="MU866090">
    <property type="protein sequence ID" value="KAK4181128.1"/>
    <property type="molecule type" value="Genomic_DNA"/>
</dbReference>
<evidence type="ECO:0000313" key="2">
    <source>
        <dbReference type="EMBL" id="KAK4181128.1"/>
    </source>
</evidence>
<dbReference type="Proteomes" id="UP001302321">
    <property type="component" value="Unassembled WGS sequence"/>
</dbReference>
<evidence type="ECO:0000256" key="1">
    <source>
        <dbReference type="SAM" id="MobiDB-lite"/>
    </source>
</evidence>
<reference evidence="2" key="2">
    <citation type="submission" date="2023-05" db="EMBL/GenBank/DDBJ databases">
        <authorList>
            <consortium name="Lawrence Berkeley National Laboratory"/>
            <person name="Steindorff A."/>
            <person name="Hensen N."/>
            <person name="Bonometti L."/>
            <person name="Westerberg I."/>
            <person name="Brannstrom I.O."/>
            <person name="Guillou S."/>
            <person name="Cros-Aarteil S."/>
            <person name="Calhoun S."/>
            <person name="Haridas S."/>
            <person name="Kuo A."/>
            <person name="Mondo S."/>
            <person name="Pangilinan J."/>
            <person name="Riley R."/>
            <person name="Labutti K."/>
            <person name="Andreopoulos B."/>
            <person name="Lipzen A."/>
            <person name="Chen C."/>
            <person name="Yanf M."/>
            <person name="Daum C."/>
            <person name="Ng V."/>
            <person name="Clum A."/>
            <person name="Ohm R."/>
            <person name="Martin F."/>
            <person name="Silar P."/>
            <person name="Natvig D."/>
            <person name="Lalanne C."/>
            <person name="Gautier V."/>
            <person name="Ament-Velasquez S.L."/>
            <person name="Kruys A."/>
            <person name="Hutchinson M.I."/>
            <person name="Powell A.J."/>
            <person name="Barry K."/>
            <person name="Miller A.N."/>
            <person name="Grigoriev I.V."/>
            <person name="Debuchy R."/>
            <person name="Gladieux P."/>
            <person name="Thoren M.H."/>
            <person name="Johannesson H."/>
        </authorList>
    </citation>
    <scope>NUCLEOTIDE SEQUENCE</scope>
    <source>
        <strain evidence="2">CBS 892.96</strain>
    </source>
</reference>
<proteinExistence type="predicted"/>
<gene>
    <name evidence="2" type="ORF">QBC36DRAFT_285978</name>
</gene>